<dbReference type="Pfam" id="PF00293">
    <property type="entry name" value="NUDIX"/>
    <property type="match status" value="1"/>
</dbReference>
<keyword evidence="5" id="KW-0460">Magnesium</keyword>
<dbReference type="PANTHER" id="PTHR12992:SF11">
    <property type="entry name" value="MITOCHONDRIAL COENZYME A DIPHOSPHATASE NUDT8"/>
    <property type="match status" value="1"/>
</dbReference>
<evidence type="ECO:0000313" key="9">
    <source>
        <dbReference type="Proteomes" id="UP000614287"/>
    </source>
</evidence>
<keyword evidence="9" id="KW-1185">Reference proteome</keyword>
<evidence type="ECO:0000256" key="5">
    <source>
        <dbReference type="ARBA" id="ARBA00022842"/>
    </source>
</evidence>
<dbReference type="GO" id="GO:0010945">
    <property type="term" value="F:coenzyme A diphosphatase activity"/>
    <property type="evidence" value="ECO:0007669"/>
    <property type="project" value="InterPro"/>
</dbReference>
<dbReference type="RefSeq" id="WP_189490810.1">
    <property type="nucleotide sequence ID" value="NZ_BMZG01000002.1"/>
</dbReference>
<dbReference type="InterPro" id="IPR020084">
    <property type="entry name" value="NUDIX_hydrolase_CS"/>
</dbReference>
<dbReference type="Gene3D" id="3.90.79.10">
    <property type="entry name" value="Nucleoside Triphosphate Pyrophosphohydrolase"/>
    <property type="match status" value="1"/>
</dbReference>
<feature type="domain" description="Nudix hydrolase" evidence="7">
    <location>
        <begin position="67"/>
        <end position="206"/>
    </location>
</feature>
<dbReference type="InterPro" id="IPR045121">
    <property type="entry name" value="CoAse"/>
</dbReference>
<evidence type="ECO:0000256" key="1">
    <source>
        <dbReference type="ARBA" id="ARBA00001936"/>
    </source>
</evidence>
<dbReference type="EMBL" id="BMZG01000002">
    <property type="protein sequence ID" value="GHA66593.1"/>
    <property type="molecule type" value="Genomic_DNA"/>
</dbReference>
<proteinExistence type="predicted"/>
<keyword evidence="6" id="KW-0464">Manganese</keyword>
<evidence type="ECO:0000256" key="3">
    <source>
        <dbReference type="ARBA" id="ARBA00022723"/>
    </source>
</evidence>
<name>A0A8J3CLG3_9BURK</name>
<dbReference type="SUPFAM" id="SSF55811">
    <property type="entry name" value="Nudix"/>
    <property type="match status" value="1"/>
</dbReference>
<reference evidence="8" key="1">
    <citation type="journal article" date="2014" name="Int. J. Syst. Evol. Microbiol.">
        <title>Complete genome sequence of Corynebacterium casei LMG S-19264T (=DSM 44701T), isolated from a smear-ripened cheese.</title>
        <authorList>
            <consortium name="US DOE Joint Genome Institute (JGI-PGF)"/>
            <person name="Walter F."/>
            <person name="Albersmeier A."/>
            <person name="Kalinowski J."/>
            <person name="Ruckert C."/>
        </authorList>
    </citation>
    <scope>NUCLEOTIDE SEQUENCE</scope>
    <source>
        <strain evidence="8">KCTC 32501</strain>
    </source>
</reference>
<dbReference type="PANTHER" id="PTHR12992">
    <property type="entry name" value="NUDIX HYDROLASE"/>
    <property type="match status" value="1"/>
</dbReference>
<dbReference type="Proteomes" id="UP000614287">
    <property type="component" value="Unassembled WGS sequence"/>
</dbReference>
<protein>
    <recommendedName>
        <fullName evidence="7">Nudix hydrolase domain-containing protein</fullName>
    </recommendedName>
</protein>
<keyword evidence="3" id="KW-0479">Metal-binding</keyword>
<evidence type="ECO:0000313" key="8">
    <source>
        <dbReference type="EMBL" id="GHA66593.1"/>
    </source>
</evidence>
<evidence type="ECO:0000256" key="6">
    <source>
        <dbReference type="ARBA" id="ARBA00023211"/>
    </source>
</evidence>
<dbReference type="InterPro" id="IPR015797">
    <property type="entry name" value="NUDIX_hydrolase-like_dom_sf"/>
</dbReference>
<reference evidence="8" key="2">
    <citation type="submission" date="2020-09" db="EMBL/GenBank/DDBJ databases">
        <authorList>
            <person name="Sun Q."/>
            <person name="Kim S."/>
        </authorList>
    </citation>
    <scope>NUCLEOTIDE SEQUENCE</scope>
    <source>
        <strain evidence="8">KCTC 32501</strain>
    </source>
</reference>
<dbReference type="AlphaFoldDB" id="A0A8J3CLG3"/>
<gene>
    <name evidence="8" type="ORF">GCM10009007_03870</name>
</gene>
<evidence type="ECO:0000256" key="2">
    <source>
        <dbReference type="ARBA" id="ARBA00001946"/>
    </source>
</evidence>
<sequence length="234" mass="25977">MMKLPVFNPREIPSRSLTTIDDTSSLLPLLSRGQIEKALSAQNDALLMQRVKSSAFLHRDTHQVNEPRDAAVLILLVEQEEGLEVVFTVRASHLRHHAGQISFVGGAVETGEEALAAALREAREEIGLDVQPVTVLGMLPIYHTITGFAVTPIVACVSAHDWGVQNLTVDACEVDHVFTVPLSVLLNPDLVHVHEYEWENALRQYYSVTYGEYFIWGASMAMLRNLDVLLRLVA</sequence>
<accession>A0A8J3CLG3</accession>
<dbReference type="PROSITE" id="PS00893">
    <property type="entry name" value="NUDIX_BOX"/>
    <property type="match status" value="1"/>
</dbReference>
<comment type="caution">
    <text evidence="8">The sequence shown here is derived from an EMBL/GenBank/DDBJ whole genome shotgun (WGS) entry which is preliminary data.</text>
</comment>
<evidence type="ECO:0000256" key="4">
    <source>
        <dbReference type="ARBA" id="ARBA00022801"/>
    </source>
</evidence>
<dbReference type="GO" id="GO:0046872">
    <property type="term" value="F:metal ion binding"/>
    <property type="evidence" value="ECO:0007669"/>
    <property type="project" value="UniProtKB-KW"/>
</dbReference>
<dbReference type="PROSITE" id="PS51462">
    <property type="entry name" value="NUDIX"/>
    <property type="match status" value="1"/>
</dbReference>
<evidence type="ECO:0000259" key="7">
    <source>
        <dbReference type="PROSITE" id="PS51462"/>
    </source>
</evidence>
<comment type="cofactor">
    <cofactor evidence="2">
        <name>Mg(2+)</name>
        <dbReference type="ChEBI" id="CHEBI:18420"/>
    </cofactor>
</comment>
<dbReference type="InterPro" id="IPR000086">
    <property type="entry name" value="NUDIX_hydrolase_dom"/>
</dbReference>
<comment type="cofactor">
    <cofactor evidence="1">
        <name>Mn(2+)</name>
        <dbReference type="ChEBI" id="CHEBI:29035"/>
    </cofactor>
</comment>
<dbReference type="CDD" id="cd03426">
    <property type="entry name" value="NUDIX_CoAse_Nudt7"/>
    <property type="match status" value="1"/>
</dbReference>
<keyword evidence="4" id="KW-0378">Hydrolase</keyword>
<organism evidence="8 9">
    <name type="scientific">Formosimonas limnophila</name>
    <dbReference type="NCBI Taxonomy" id="1384487"/>
    <lineage>
        <taxon>Bacteria</taxon>
        <taxon>Pseudomonadati</taxon>
        <taxon>Pseudomonadota</taxon>
        <taxon>Betaproteobacteria</taxon>
        <taxon>Burkholderiales</taxon>
        <taxon>Burkholderiaceae</taxon>
        <taxon>Formosimonas</taxon>
    </lineage>
</organism>